<dbReference type="Proteomes" id="UP001154329">
    <property type="component" value="Chromosome 1"/>
</dbReference>
<name>A0A9P0NBA0_APHGO</name>
<keyword evidence="1" id="KW-0472">Membrane</keyword>
<evidence type="ECO:0000313" key="2">
    <source>
        <dbReference type="EMBL" id="CAH1709548.1"/>
    </source>
</evidence>
<keyword evidence="1" id="KW-1133">Transmembrane helix</keyword>
<keyword evidence="1" id="KW-0812">Transmembrane</keyword>
<organism evidence="2 3">
    <name type="scientific">Aphis gossypii</name>
    <name type="common">Cotton aphid</name>
    <dbReference type="NCBI Taxonomy" id="80765"/>
    <lineage>
        <taxon>Eukaryota</taxon>
        <taxon>Metazoa</taxon>
        <taxon>Ecdysozoa</taxon>
        <taxon>Arthropoda</taxon>
        <taxon>Hexapoda</taxon>
        <taxon>Insecta</taxon>
        <taxon>Pterygota</taxon>
        <taxon>Neoptera</taxon>
        <taxon>Paraneoptera</taxon>
        <taxon>Hemiptera</taxon>
        <taxon>Sternorrhyncha</taxon>
        <taxon>Aphidomorpha</taxon>
        <taxon>Aphidoidea</taxon>
        <taxon>Aphididae</taxon>
        <taxon>Aphidini</taxon>
        <taxon>Aphis</taxon>
        <taxon>Aphis</taxon>
    </lineage>
</organism>
<dbReference type="AlphaFoldDB" id="A0A9P0NBA0"/>
<gene>
    <name evidence="2" type="ORF">APHIGO_LOCUS849</name>
</gene>
<sequence>MLHTKYISCYAWERVTMELNSLIKIKKMYLFMYVYYTLIYTSYTLGPRSILYEDDVNLSPEFEGNIVKYHANTFLCRDCSVHDAAATLRWQQSADTKGPRTLQQLSVYE</sequence>
<feature type="transmembrane region" description="Helical" evidence="1">
    <location>
        <begin position="28"/>
        <end position="46"/>
    </location>
</feature>
<protein>
    <submittedName>
        <fullName evidence="2">Uncharacterized protein</fullName>
    </submittedName>
</protein>
<reference evidence="2" key="2">
    <citation type="submission" date="2022-10" db="EMBL/GenBank/DDBJ databases">
        <authorList>
            <consortium name="ENA_rothamsted_submissions"/>
            <consortium name="culmorum"/>
            <person name="King R."/>
        </authorList>
    </citation>
    <scope>NUCLEOTIDE SEQUENCE</scope>
</reference>
<dbReference type="EMBL" id="OU899034">
    <property type="protein sequence ID" value="CAH1709548.1"/>
    <property type="molecule type" value="Genomic_DNA"/>
</dbReference>
<keyword evidence="3" id="KW-1185">Reference proteome</keyword>
<evidence type="ECO:0000256" key="1">
    <source>
        <dbReference type="SAM" id="Phobius"/>
    </source>
</evidence>
<evidence type="ECO:0000313" key="3">
    <source>
        <dbReference type="Proteomes" id="UP001154329"/>
    </source>
</evidence>
<accession>A0A9P0NBA0</accession>
<proteinExistence type="predicted"/>
<reference evidence="2" key="1">
    <citation type="submission" date="2022-02" db="EMBL/GenBank/DDBJ databases">
        <authorList>
            <person name="King R."/>
        </authorList>
    </citation>
    <scope>NUCLEOTIDE SEQUENCE</scope>
</reference>